<evidence type="ECO:0000313" key="2">
    <source>
        <dbReference type="Proteomes" id="UP000029981"/>
    </source>
</evidence>
<proteinExistence type="predicted"/>
<reference evidence="1 2" key="4">
    <citation type="journal article" date="2011" name="BMC Genomics">
        <title>RNA-Seq improves annotation of protein-coding genes in the cucumber genome.</title>
        <authorList>
            <person name="Li Z."/>
            <person name="Zhang Z."/>
            <person name="Yan P."/>
            <person name="Huang S."/>
            <person name="Fei Z."/>
            <person name="Lin K."/>
        </authorList>
    </citation>
    <scope>NUCLEOTIDE SEQUENCE [LARGE SCALE GENOMIC DNA]</scope>
    <source>
        <strain evidence="2">cv. 9930</strain>
    </source>
</reference>
<evidence type="ECO:0000313" key="1">
    <source>
        <dbReference type="EMBL" id="KGN61306.1"/>
    </source>
</evidence>
<gene>
    <name evidence="1" type="ORF">Csa_2G079090</name>
</gene>
<dbReference type="AlphaFoldDB" id="A0A0A0LMV3"/>
<sequence>MGNPKTQRIRTKSGSKVLKCNLAWGEDCGSPWRSNQLGQGTSLRRRLRLDSGEGRLAREWAELNGGNTQTKVRHNKWMGMHEDRTTWQNSLDVN</sequence>
<dbReference type="Gramene" id="KGN61306">
    <property type="protein sequence ID" value="KGN61306"/>
    <property type="gene ID" value="Csa_2G079090"/>
</dbReference>
<accession>A0A0A0LMV3</accession>
<organism evidence="1 2">
    <name type="scientific">Cucumis sativus</name>
    <name type="common">Cucumber</name>
    <dbReference type="NCBI Taxonomy" id="3659"/>
    <lineage>
        <taxon>Eukaryota</taxon>
        <taxon>Viridiplantae</taxon>
        <taxon>Streptophyta</taxon>
        <taxon>Embryophyta</taxon>
        <taxon>Tracheophyta</taxon>
        <taxon>Spermatophyta</taxon>
        <taxon>Magnoliopsida</taxon>
        <taxon>eudicotyledons</taxon>
        <taxon>Gunneridae</taxon>
        <taxon>Pentapetalae</taxon>
        <taxon>rosids</taxon>
        <taxon>fabids</taxon>
        <taxon>Cucurbitales</taxon>
        <taxon>Cucurbitaceae</taxon>
        <taxon>Benincaseae</taxon>
        <taxon>Cucumis</taxon>
    </lineage>
</organism>
<reference evidence="1 2" key="3">
    <citation type="journal article" date="2010" name="BMC Genomics">
        <title>Transcriptome sequencing and comparative analysis of cucumber flowers with different sex types.</title>
        <authorList>
            <person name="Guo S."/>
            <person name="Zheng Y."/>
            <person name="Joung J.G."/>
            <person name="Liu S."/>
            <person name="Zhang Z."/>
            <person name="Crasta O.R."/>
            <person name="Sobral B.W."/>
            <person name="Xu Y."/>
            <person name="Huang S."/>
            <person name="Fei Z."/>
        </authorList>
    </citation>
    <scope>NUCLEOTIDE SEQUENCE [LARGE SCALE GENOMIC DNA]</scope>
    <source>
        <strain evidence="2">cv. 9930</strain>
    </source>
</reference>
<reference evidence="1 2" key="1">
    <citation type="journal article" date="2009" name="Nat. Genet.">
        <title>The genome of the cucumber, Cucumis sativus L.</title>
        <authorList>
            <person name="Huang S."/>
            <person name="Li R."/>
            <person name="Zhang Z."/>
            <person name="Li L."/>
            <person name="Gu X."/>
            <person name="Fan W."/>
            <person name="Lucas W.J."/>
            <person name="Wang X."/>
            <person name="Xie B."/>
            <person name="Ni P."/>
            <person name="Ren Y."/>
            <person name="Zhu H."/>
            <person name="Li J."/>
            <person name="Lin K."/>
            <person name="Jin W."/>
            <person name="Fei Z."/>
            <person name="Li G."/>
            <person name="Staub J."/>
            <person name="Kilian A."/>
            <person name="van der Vossen E.A."/>
            <person name="Wu Y."/>
            <person name="Guo J."/>
            <person name="He J."/>
            <person name="Jia Z."/>
            <person name="Ren Y."/>
            <person name="Tian G."/>
            <person name="Lu Y."/>
            <person name="Ruan J."/>
            <person name="Qian W."/>
            <person name="Wang M."/>
            <person name="Huang Q."/>
            <person name="Li B."/>
            <person name="Xuan Z."/>
            <person name="Cao J."/>
            <person name="Asan"/>
            <person name="Wu Z."/>
            <person name="Zhang J."/>
            <person name="Cai Q."/>
            <person name="Bai Y."/>
            <person name="Zhao B."/>
            <person name="Han Y."/>
            <person name="Li Y."/>
            <person name="Li X."/>
            <person name="Wang S."/>
            <person name="Shi Q."/>
            <person name="Liu S."/>
            <person name="Cho W.K."/>
            <person name="Kim J.Y."/>
            <person name="Xu Y."/>
            <person name="Heller-Uszynska K."/>
            <person name="Miao H."/>
            <person name="Cheng Z."/>
            <person name="Zhang S."/>
            <person name="Wu J."/>
            <person name="Yang Y."/>
            <person name="Kang H."/>
            <person name="Li M."/>
            <person name="Liang H."/>
            <person name="Ren X."/>
            <person name="Shi Z."/>
            <person name="Wen M."/>
            <person name="Jian M."/>
            <person name="Yang H."/>
            <person name="Zhang G."/>
            <person name="Yang Z."/>
            <person name="Chen R."/>
            <person name="Liu S."/>
            <person name="Li J."/>
            <person name="Ma L."/>
            <person name="Liu H."/>
            <person name="Zhou Y."/>
            <person name="Zhao J."/>
            <person name="Fang X."/>
            <person name="Li G."/>
            <person name="Fang L."/>
            <person name="Li Y."/>
            <person name="Liu D."/>
            <person name="Zheng H."/>
            <person name="Zhang Y."/>
            <person name="Qin N."/>
            <person name="Li Z."/>
            <person name="Yang G."/>
            <person name="Yang S."/>
            <person name="Bolund L."/>
            <person name="Kristiansen K."/>
            <person name="Zheng H."/>
            <person name="Li S."/>
            <person name="Zhang X."/>
            <person name="Yang H."/>
            <person name="Wang J."/>
            <person name="Sun R."/>
            <person name="Zhang B."/>
            <person name="Jiang S."/>
            <person name="Wang J."/>
            <person name="Du Y."/>
            <person name="Li S."/>
        </authorList>
    </citation>
    <scope>NUCLEOTIDE SEQUENCE [LARGE SCALE GENOMIC DNA]</scope>
    <source>
        <strain evidence="2">cv. 9930</strain>
    </source>
</reference>
<protein>
    <submittedName>
        <fullName evidence="1">Uncharacterized protein</fullName>
    </submittedName>
</protein>
<name>A0A0A0LMV3_CUCSA</name>
<dbReference type="EMBL" id="CM002923">
    <property type="protein sequence ID" value="KGN61306.1"/>
    <property type="molecule type" value="Genomic_DNA"/>
</dbReference>
<keyword evidence="2" id="KW-1185">Reference proteome</keyword>
<reference evidence="1 2" key="2">
    <citation type="journal article" date="2009" name="PLoS ONE">
        <title>An integrated genetic and cytogenetic map of the cucumber genome.</title>
        <authorList>
            <person name="Ren Y."/>
            <person name="Zhang Z."/>
            <person name="Liu J."/>
            <person name="Staub J.E."/>
            <person name="Han Y."/>
            <person name="Cheng Z."/>
            <person name="Li X."/>
            <person name="Lu J."/>
            <person name="Miao H."/>
            <person name="Kang H."/>
            <person name="Xie B."/>
            <person name="Gu X."/>
            <person name="Wang X."/>
            <person name="Du Y."/>
            <person name="Jin W."/>
            <person name="Huang S."/>
        </authorList>
    </citation>
    <scope>NUCLEOTIDE SEQUENCE [LARGE SCALE GENOMIC DNA]</scope>
    <source>
        <strain evidence="2">cv. 9930</strain>
    </source>
</reference>
<dbReference type="Proteomes" id="UP000029981">
    <property type="component" value="Chromosome 2"/>
</dbReference>